<dbReference type="AlphaFoldDB" id="A0A7W4UIH2"/>
<comment type="caution">
    <text evidence="5">The sequence shown here is derived from an EMBL/GenBank/DDBJ whole genome shotgun (WGS) entry which is preliminary data.</text>
</comment>
<dbReference type="GO" id="GO:0016491">
    <property type="term" value="F:oxidoreductase activity"/>
    <property type="evidence" value="ECO:0007669"/>
    <property type="project" value="UniProtKB-KW"/>
</dbReference>
<accession>A0A7W4UIH2</accession>
<name>A0A7W4UIH2_9CELL</name>
<sequence>MWHPDLAGLLAAGAPDVVILCTPIDTHAPLATAALEAGCDVLLEKPPTASLAELEQLVATQERTGRTVQVGFQTYGSHAVARVREIVASGEIGTVTGVGGVGTWVRPDTYWTRARWAGRRTLDGRAVVDGVVTNPLAHAVATALLLAGASRAQDVAHVELDLAHANPIEADDTSSVRVTTTDGLRVALGLTLCAAVQTPPHLVVHGTAGRVVLHYTRDVLEVTGPGGTRTETCARDDLLENLLAHRADPAVPLHAPLVATGAFMRVLDAVRAAPDPVAIDAAHVDDVTDEQGRHLVVRGVEELCTQVAETLRTFGELGAPWTRSAGTAGGAA</sequence>
<keyword evidence="2" id="KW-0520">NAD</keyword>
<dbReference type="EMBL" id="JACHVX010000006">
    <property type="protein sequence ID" value="MBB2924778.1"/>
    <property type="molecule type" value="Genomic_DNA"/>
</dbReference>
<evidence type="ECO:0000313" key="5">
    <source>
        <dbReference type="EMBL" id="MBB2924778.1"/>
    </source>
</evidence>
<proteinExistence type="predicted"/>
<feature type="domain" description="GFO/IDH/MocA-like oxidoreductase" evidence="4">
    <location>
        <begin position="81"/>
        <end position="211"/>
    </location>
</feature>
<evidence type="ECO:0000313" key="6">
    <source>
        <dbReference type="Proteomes" id="UP000518206"/>
    </source>
</evidence>
<evidence type="ECO:0000256" key="2">
    <source>
        <dbReference type="ARBA" id="ARBA00023027"/>
    </source>
</evidence>
<dbReference type="Pfam" id="PF01408">
    <property type="entry name" value="GFO_IDH_MocA"/>
    <property type="match status" value="1"/>
</dbReference>
<reference evidence="5 6" key="2">
    <citation type="submission" date="2020-08" db="EMBL/GenBank/DDBJ databases">
        <authorList>
            <person name="Partida-Martinez L."/>
            <person name="Huntemann M."/>
            <person name="Clum A."/>
            <person name="Wang J."/>
            <person name="Palaniappan K."/>
            <person name="Ritter S."/>
            <person name="Chen I.-M."/>
            <person name="Stamatis D."/>
            <person name="Reddy T."/>
            <person name="O'Malley R."/>
            <person name="Daum C."/>
            <person name="Shapiro N."/>
            <person name="Ivanova N."/>
            <person name="Kyrpides N."/>
            <person name="Woyke T."/>
        </authorList>
    </citation>
    <scope>NUCLEOTIDE SEQUENCE [LARGE SCALE GENOMIC DNA]</scope>
    <source>
        <strain evidence="5 6">RAS26</strain>
    </source>
</reference>
<gene>
    <name evidence="5" type="ORF">FHR80_003714</name>
</gene>
<dbReference type="InterPro" id="IPR050463">
    <property type="entry name" value="Gfo/Idh/MocA_oxidrdct_glycsds"/>
</dbReference>
<evidence type="ECO:0000259" key="4">
    <source>
        <dbReference type="Pfam" id="PF22725"/>
    </source>
</evidence>
<dbReference type="PANTHER" id="PTHR43818">
    <property type="entry name" value="BCDNA.GH03377"/>
    <property type="match status" value="1"/>
</dbReference>
<dbReference type="InterPro" id="IPR000683">
    <property type="entry name" value="Gfo/Idh/MocA-like_OxRdtase_N"/>
</dbReference>
<dbReference type="Gene3D" id="3.40.50.720">
    <property type="entry name" value="NAD(P)-binding Rossmann-like Domain"/>
    <property type="match status" value="1"/>
</dbReference>
<dbReference type="Pfam" id="PF22725">
    <property type="entry name" value="GFO_IDH_MocA_C3"/>
    <property type="match status" value="1"/>
</dbReference>
<dbReference type="PANTHER" id="PTHR43818:SF11">
    <property type="entry name" value="BCDNA.GH03377"/>
    <property type="match status" value="1"/>
</dbReference>
<protein>
    <submittedName>
        <fullName evidence="5">Putative dehydrogenase</fullName>
    </submittedName>
</protein>
<evidence type="ECO:0000259" key="3">
    <source>
        <dbReference type="Pfam" id="PF01408"/>
    </source>
</evidence>
<dbReference type="Proteomes" id="UP000518206">
    <property type="component" value="Unassembled WGS sequence"/>
</dbReference>
<dbReference type="SUPFAM" id="SSF51735">
    <property type="entry name" value="NAD(P)-binding Rossmann-fold domains"/>
    <property type="match status" value="1"/>
</dbReference>
<reference evidence="5 6" key="1">
    <citation type="submission" date="2020-08" db="EMBL/GenBank/DDBJ databases">
        <title>The Agave Microbiome: Exploring the role of microbial communities in plant adaptations to desert environments.</title>
        <authorList>
            <person name="Partida-Martinez L.P."/>
        </authorList>
    </citation>
    <scope>NUCLEOTIDE SEQUENCE [LARGE SCALE GENOMIC DNA]</scope>
    <source>
        <strain evidence="5 6">RAS26</strain>
    </source>
</reference>
<dbReference type="GO" id="GO:0000166">
    <property type="term" value="F:nucleotide binding"/>
    <property type="evidence" value="ECO:0007669"/>
    <property type="project" value="InterPro"/>
</dbReference>
<keyword evidence="1" id="KW-0560">Oxidoreductase</keyword>
<feature type="domain" description="Gfo/Idh/MocA-like oxidoreductase N-terminal" evidence="3">
    <location>
        <begin position="5"/>
        <end position="72"/>
    </location>
</feature>
<dbReference type="InterPro" id="IPR036291">
    <property type="entry name" value="NAD(P)-bd_dom_sf"/>
</dbReference>
<dbReference type="SUPFAM" id="SSF55347">
    <property type="entry name" value="Glyceraldehyde-3-phosphate dehydrogenase-like, C-terminal domain"/>
    <property type="match status" value="1"/>
</dbReference>
<dbReference type="Gene3D" id="3.30.360.10">
    <property type="entry name" value="Dihydrodipicolinate Reductase, domain 2"/>
    <property type="match status" value="1"/>
</dbReference>
<dbReference type="InterPro" id="IPR055170">
    <property type="entry name" value="GFO_IDH_MocA-like_dom"/>
</dbReference>
<organism evidence="5 6">
    <name type="scientific">Cellulomonas cellasea</name>
    <dbReference type="NCBI Taxonomy" id="43670"/>
    <lineage>
        <taxon>Bacteria</taxon>
        <taxon>Bacillati</taxon>
        <taxon>Actinomycetota</taxon>
        <taxon>Actinomycetes</taxon>
        <taxon>Micrococcales</taxon>
        <taxon>Cellulomonadaceae</taxon>
        <taxon>Cellulomonas</taxon>
    </lineage>
</organism>
<evidence type="ECO:0000256" key="1">
    <source>
        <dbReference type="ARBA" id="ARBA00023002"/>
    </source>
</evidence>